<dbReference type="InterPro" id="IPR036872">
    <property type="entry name" value="CH_dom_sf"/>
</dbReference>
<sequence length="376" mass="42592">MAATTNIFTHKETNNWFKAWIALNVMKEGLTNFVVSELKNVHSAIGISCGQCSIANLMPCPTRCLCKKRKPYTCTFHTSQLPKSCQTCDKVKQNITSLHRYNCPSWRNSKAERWVTDPWEIGKCYLPPDGYSDVSSVQESDFNGVISILLNCKHFQTCLSPTFLTPPPPDKQCPLEKIRQIGRDVRHTADCKVTDADLQDYFKTLATLLADPICLLHDTAAIDAHRKLSDLQNDQLTLTGLGELLKEANQTLTHAKEVRERLSKEAAKTLTEGLKTLEATIQVGVLRIQSETMDSIVRIKQAANEKGQDDYERGVAGTMKKCYPKGYSYSKVKKLQMWCKKMTEGYRDVEVLDMDRSWKSGLVFCAIIHRFRPDLM</sequence>
<dbReference type="EMBL" id="JAIWYP010000002">
    <property type="protein sequence ID" value="KAH3861060.1"/>
    <property type="molecule type" value="Genomic_DNA"/>
</dbReference>
<dbReference type="Pfam" id="PF00307">
    <property type="entry name" value="CH"/>
    <property type="match status" value="1"/>
</dbReference>
<reference evidence="2" key="1">
    <citation type="journal article" date="2019" name="bioRxiv">
        <title>The Genome of the Zebra Mussel, Dreissena polymorpha: A Resource for Invasive Species Research.</title>
        <authorList>
            <person name="McCartney M.A."/>
            <person name="Auch B."/>
            <person name="Kono T."/>
            <person name="Mallez S."/>
            <person name="Zhang Y."/>
            <person name="Obille A."/>
            <person name="Becker A."/>
            <person name="Abrahante J.E."/>
            <person name="Garbe J."/>
            <person name="Badalamenti J.P."/>
            <person name="Herman A."/>
            <person name="Mangelson H."/>
            <person name="Liachko I."/>
            <person name="Sullivan S."/>
            <person name="Sone E.D."/>
            <person name="Koren S."/>
            <person name="Silverstein K.A.T."/>
            <person name="Beckman K.B."/>
            <person name="Gohl D.M."/>
        </authorList>
    </citation>
    <scope>NUCLEOTIDE SEQUENCE</scope>
    <source>
        <strain evidence="2">Duluth1</strain>
        <tissue evidence="2">Whole animal</tissue>
    </source>
</reference>
<proteinExistence type="predicted"/>
<dbReference type="Gene3D" id="1.10.418.10">
    <property type="entry name" value="Calponin-like domain"/>
    <property type="match status" value="1"/>
</dbReference>
<keyword evidence="3" id="KW-1185">Reference proteome</keyword>
<name>A0A9D4RCA5_DREPO</name>
<dbReference type="Proteomes" id="UP000828390">
    <property type="component" value="Unassembled WGS sequence"/>
</dbReference>
<dbReference type="PROSITE" id="PS50021">
    <property type="entry name" value="CH"/>
    <property type="match status" value="1"/>
</dbReference>
<gene>
    <name evidence="2" type="ORF">DPMN_023988</name>
</gene>
<evidence type="ECO:0000259" key="1">
    <source>
        <dbReference type="PROSITE" id="PS50021"/>
    </source>
</evidence>
<feature type="domain" description="Calponin-homology (CH)" evidence="1">
    <location>
        <begin position="329"/>
        <end position="376"/>
    </location>
</feature>
<evidence type="ECO:0000313" key="2">
    <source>
        <dbReference type="EMBL" id="KAH3861060.1"/>
    </source>
</evidence>
<organism evidence="2 3">
    <name type="scientific">Dreissena polymorpha</name>
    <name type="common">Zebra mussel</name>
    <name type="synonym">Mytilus polymorpha</name>
    <dbReference type="NCBI Taxonomy" id="45954"/>
    <lineage>
        <taxon>Eukaryota</taxon>
        <taxon>Metazoa</taxon>
        <taxon>Spiralia</taxon>
        <taxon>Lophotrochozoa</taxon>
        <taxon>Mollusca</taxon>
        <taxon>Bivalvia</taxon>
        <taxon>Autobranchia</taxon>
        <taxon>Heteroconchia</taxon>
        <taxon>Euheterodonta</taxon>
        <taxon>Imparidentia</taxon>
        <taxon>Neoheterodontei</taxon>
        <taxon>Myida</taxon>
        <taxon>Dreissenoidea</taxon>
        <taxon>Dreissenidae</taxon>
        <taxon>Dreissena</taxon>
    </lineage>
</organism>
<dbReference type="InterPro" id="IPR027897">
    <property type="entry name" value="DUF4559"/>
</dbReference>
<dbReference type="InterPro" id="IPR001715">
    <property type="entry name" value="CH_dom"/>
</dbReference>
<reference evidence="2" key="2">
    <citation type="submission" date="2020-11" db="EMBL/GenBank/DDBJ databases">
        <authorList>
            <person name="McCartney M.A."/>
            <person name="Auch B."/>
            <person name="Kono T."/>
            <person name="Mallez S."/>
            <person name="Becker A."/>
            <person name="Gohl D.M."/>
            <person name="Silverstein K.A.T."/>
            <person name="Koren S."/>
            <person name="Bechman K.B."/>
            <person name="Herman A."/>
            <person name="Abrahante J.E."/>
            <person name="Garbe J."/>
        </authorList>
    </citation>
    <scope>NUCLEOTIDE SEQUENCE</scope>
    <source>
        <strain evidence="2">Duluth1</strain>
        <tissue evidence="2">Whole animal</tissue>
    </source>
</reference>
<comment type="caution">
    <text evidence="2">The sequence shown here is derived from an EMBL/GenBank/DDBJ whole genome shotgun (WGS) entry which is preliminary data.</text>
</comment>
<dbReference type="AlphaFoldDB" id="A0A9D4RCA5"/>
<dbReference type="PANTHER" id="PTHR35083:SF1">
    <property type="entry name" value="RGD1565685 PROTEIN"/>
    <property type="match status" value="1"/>
</dbReference>
<accession>A0A9D4RCA5</accession>
<dbReference type="Pfam" id="PF15112">
    <property type="entry name" value="DUF4559"/>
    <property type="match status" value="1"/>
</dbReference>
<dbReference type="SUPFAM" id="SSF47576">
    <property type="entry name" value="Calponin-homology domain, CH-domain"/>
    <property type="match status" value="1"/>
</dbReference>
<protein>
    <recommendedName>
        <fullName evidence="1">Calponin-homology (CH) domain-containing protein</fullName>
    </recommendedName>
</protein>
<dbReference type="PANTHER" id="PTHR35083">
    <property type="entry name" value="RGD1565685 PROTEIN"/>
    <property type="match status" value="1"/>
</dbReference>
<evidence type="ECO:0000313" key="3">
    <source>
        <dbReference type="Proteomes" id="UP000828390"/>
    </source>
</evidence>